<dbReference type="PANTHER" id="PTHR33562">
    <property type="entry name" value="ATILLA, ISOFORM B-RELATED-RELATED"/>
    <property type="match status" value="1"/>
</dbReference>
<gene>
    <name evidence="4" type="primary">RvY_17908-1</name>
    <name evidence="4" type="synonym">RvY_17908.1</name>
    <name evidence="4" type="ORF">RvY_17908</name>
</gene>
<organism evidence="4 5">
    <name type="scientific">Ramazzottius varieornatus</name>
    <name type="common">Water bear</name>
    <name type="synonym">Tardigrade</name>
    <dbReference type="NCBI Taxonomy" id="947166"/>
    <lineage>
        <taxon>Eukaryota</taxon>
        <taxon>Metazoa</taxon>
        <taxon>Ecdysozoa</taxon>
        <taxon>Tardigrada</taxon>
        <taxon>Eutardigrada</taxon>
        <taxon>Parachela</taxon>
        <taxon>Hypsibioidea</taxon>
        <taxon>Ramazzottiidae</taxon>
        <taxon>Ramazzottius</taxon>
    </lineage>
</organism>
<evidence type="ECO:0000313" key="4">
    <source>
        <dbReference type="EMBL" id="GAV08177.1"/>
    </source>
</evidence>
<dbReference type="Proteomes" id="UP000186922">
    <property type="component" value="Unassembled WGS sequence"/>
</dbReference>
<evidence type="ECO:0000256" key="1">
    <source>
        <dbReference type="ARBA" id="ARBA00022729"/>
    </source>
</evidence>
<name>A0A1D1W3V0_RAMVA</name>
<dbReference type="Pfam" id="PF17064">
    <property type="entry name" value="QVR"/>
    <property type="match status" value="1"/>
</dbReference>
<evidence type="ECO:0000256" key="3">
    <source>
        <dbReference type="SAM" id="SignalP"/>
    </source>
</evidence>
<dbReference type="GO" id="GO:0032222">
    <property type="term" value="P:regulation of synaptic transmission, cholinergic"/>
    <property type="evidence" value="ECO:0007669"/>
    <property type="project" value="InterPro"/>
</dbReference>
<keyword evidence="1 3" id="KW-0732">Signal</keyword>
<protein>
    <recommendedName>
        <fullName evidence="6">Protein sleepless</fullName>
    </recommendedName>
</protein>
<feature type="chain" id="PRO_5021459933" description="Protein sleepless" evidence="3">
    <location>
        <begin position="23"/>
        <end position="145"/>
    </location>
</feature>
<dbReference type="InterPro" id="IPR031424">
    <property type="entry name" value="QVR-like"/>
</dbReference>
<dbReference type="PANTHER" id="PTHR33562:SF29">
    <property type="entry name" value="PROTEIN SLEEPLESS"/>
    <property type="match status" value="1"/>
</dbReference>
<accession>A0A1D1W3V0</accession>
<sequence length="145" mass="15394">MAELQHLVVGVILLASFSTGYGLRCYECKESASKYGGCAEPFKSTKIPAKDCPDSPDQACFKRVTVHSEGQHSVAMYERGCVSQNALNIPVGCVAKDQLTLGTLATCLCSTAECNSAESVTSAHFVMLGLLALSFIKQGAVLVRL</sequence>
<evidence type="ECO:0000313" key="5">
    <source>
        <dbReference type="Proteomes" id="UP000186922"/>
    </source>
</evidence>
<dbReference type="EMBL" id="BDGG01000017">
    <property type="protein sequence ID" value="GAV08177.1"/>
    <property type="molecule type" value="Genomic_DNA"/>
</dbReference>
<keyword evidence="5" id="KW-1185">Reference proteome</keyword>
<dbReference type="AlphaFoldDB" id="A0A1D1W3V0"/>
<reference evidence="4 5" key="1">
    <citation type="journal article" date="2016" name="Nat. Commun.">
        <title>Extremotolerant tardigrade genome and improved radiotolerance of human cultured cells by tardigrade-unique protein.</title>
        <authorList>
            <person name="Hashimoto T."/>
            <person name="Horikawa D.D."/>
            <person name="Saito Y."/>
            <person name="Kuwahara H."/>
            <person name="Kozuka-Hata H."/>
            <person name="Shin-I T."/>
            <person name="Minakuchi Y."/>
            <person name="Ohishi K."/>
            <person name="Motoyama A."/>
            <person name="Aizu T."/>
            <person name="Enomoto A."/>
            <person name="Kondo K."/>
            <person name="Tanaka S."/>
            <person name="Hara Y."/>
            <person name="Koshikawa S."/>
            <person name="Sagara H."/>
            <person name="Miura T."/>
            <person name="Yokobori S."/>
            <person name="Miyagawa K."/>
            <person name="Suzuki Y."/>
            <person name="Kubo T."/>
            <person name="Oyama M."/>
            <person name="Kohara Y."/>
            <person name="Fujiyama A."/>
            <person name="Arakawa K."/>
            <person name="Katayama T."/>
            <person name="Toyoda A."/>
            <person name="Kunieda T."/>
        </authorList>
    </citation>
    <scope>NUCLEOTIDE SEQUENCE [LARGE SCALE GENOMIC DNA]</scope>
    <source>
        <strain evidence="4 5">YOKOZUNA-1</strain>
    </source>
</reference>
<proteinExistence type="predicted"/>
<comment type="caution">
    <text evidence="4">The sequence shown here is derived from an EMBL/GenBank/DDBJ whole genome shotgun (WGS) entry which is preliminary data.</text>
</comment>
<feature type="signal peptide" evidence="3">
    <location>
        <begin position="1"/>
        <end position="22"/>
    </location>
</feature>
<evidence type="ECO:0008006" key="6">
    <source>
        <dbReference type="Google" id="ProtNLM"/>
    </source>
</evidence>
<dbReference type="GO" id="GO:0030431">
    <property type="term" value="P:sleep"/>
    <property type="evidence" value="ECO:0007669"/>
    <property type="project" value="InterPro"/>
</dbReference>
<evidence type="ECO:0000256" key="2">
    <source>
        <dbReference type="ARBA" id="ARBA00023180"/>
    </source>
</evidence>
<dbReference type="InterPro" id="IPR045860">
    <property type="entry name" value="Snake_toxin-like_sf"/>
</dbReference>
<dbReference type="SUPFAM" id="SSF57302">
    <property type="entry name" value="Snake toxin-like"/>
    <property type="match status" value="1"/>
</dbReference>
<keyword evidence="2" id="KW-0325">Glycoprotein</keyword>
<dbReference type="InterPro" id="IPR050975">
    <property type="entry name" value="Sleep_regulator"/>
</dbReference>